<proteinExistence type="predicted"/>
<organism evidence="3 4">
    <name type="scientific">Rhodococcus parequi</name>
    <dbReference type="NCBI Taxonomy" id="3137122"/>
    <lineage>
        <taxon>Bacteria</taxon>
        <taxon>Bacillati</taxon>
        <taxon>Actinomycetota</taxon>
        <taxon>Actinomycetes</taxon>
        <taxon>Mycobacteriales</taxon>
        <taxon>Nocardiaceae</taxon>
        <taxon>Rhodococcus</taxon>
    </lineage>
</organism>
<dbReference type="PROSITE" id="PS51257">
    <property type="entry name" value="PROKAR_LIPOPROTEIN"/>
    <property type="match status" value="1"/>
</dbReference>
<keyword evidence="4" id="KW-1185">Reference proteome</keyword>
<evidence type="ECO:0000256" key="1">
    <source>
        <dbReference type="SAM" id="MobiDB-lite"/>
    </source>
</evidence>
<evidence type="ECO:0000313" key="3">
    <source>
        <dbReference type="EMBL" id="MFM1725606.1"/>
    </source>
</evidence>
<protein>
    <recommendedName>
        <fullName evidence="5">Lipoprotein</fullName>
    </recommendedName>
</protein>
<keyword evidence="2" id="KW-0732">Signal</keyword>
<name>A0ABW9FLS9_9NOCA</name>
<evidence type="ECO:0008006" key="5">
    <source>
        <dbReference type="Google" id="ProtNLM"/>
    </source>
</evidence>
<feature type="chain" id="PRO_5046717268" description="Lipoprotein" evidence="2">
    <location>
        <begin position="20"/>
        <end position="187"/>
    </location>
</feature>
<reference evidence="3 4" key="1">
    <citation type="submission" date="2023-11" db="EMBL/GenBank/DDBJ databases">
        <authorList>
            <person name="Val-Calvo J."/>
            <person name="Scortti M."/>
            <person name="Vazquez-Boland J."/>
        </authorList>
    </citation>
    <scope>NUCLEOTIDE SEQUENCE [LARGE SCALE GENOMIC DNA]</scope>
    <source>
        <strain evidence="3 4">PAM 2766</strain>
    </source>
</reference>
<dbReference type="EMBL" id="JBDLNV010000007">
    <property type="protein sequence ID" value="MFM1725606.1"/>
    <property type="molecule type" value="Genomic_DNA"/>
</dbReference>
<evidence type="ECO:0000313" key="4">
    <source>
        <dbReference type="Proteomes" id="UP001629745"/>
    </source>
</evidence>
<feature type="region of interest" description="Disordered" evidence="1">
    <location>
        <begin position="163"/>
        <end position="187"/>
    </location>
</feature>
<dbReference type="Proteomes" id="UP001629745">
    <property type="component" value="Unassembled WGS sequence"/>
</dbReference>
<feature type="signal peptide" evidence="2">
    <location>
        <begin position="1"/>
        <end position="19"/>
    </location>
</feature>
<evidence type="ECO:0000256" key="2">
    <source>
        <dbReference type="SAM" id="SignalP"/>
    </source>
</evidence>
<sequence>MTKLHRASVLCAGVAIALAMTGCATDDDRPATSVDIRTFETRTAVPQVDCSSGSVWEFGPARPGTAEKMVPDTPLFAEVCRYDRPGGEQTPTPTPPPLTASGRIDGAELSAVVDAFNAAAGPANPRRCGGPVGGGPDTLVWATFHYADGLPVRVAWSAPCHQSDNGTTTAEGPAGPIPPYWTDPEPR</sequence>
<dbReference type="RefSeq" id="WP_420166079.1">
    <property type="nucleotide sequence ID" value="NZ_JBDLNV010000007.1"/>
</dbReference>
<accession>A0ABW9FLS9</accession>
<comment type="caution">
    <text evidence="3">The sequence shown here is derived from an EMBL/GenBank/DDBJ whole genome shotgun (WGS) entry which is preliminary data.</text>
</comment>
<gene>
    <name evidence="3" type="ORF">ABEU20_004223</name>
</gene>